<dbReference type="OrthoDB" id="42657at2759"/>
<dbReference type="AlphaFoldDB" id="A0A427YN25"/>
<keyword evidence="5 8" id="KW-1133">Transmembrane helix</keyword>
<comment type="caution">
    <text evidence="8">Lacks conserved residue(s) required for the propagation of feature annotation.</text>
</comment>
<feature type="transmembrane region" description="Helical" evidence="8">
    <location>
        <begin position="347"/>
        <end position="366"/>
    </location>
</feature>
<dbReference type="Pfam" id="PF11700">
    <property type="entry name" value="ATG22"/>
    <property type="match status" value="2"/>
</dbReference>
<dbReference type="Proteomes" id="UP000279259">
    <property type="component" value="Unassembled WGS sequence"/>
</dbReference>
<keyword evidence="6 8" id="KW-0072">Autophagy</keyword>
<evidence type="ECO:0000256" key="3">
    <source>
        <dbReference type="ARBA" id="ARBA00022448"/>
    </source>
</evidence>
<keyword evidence="4 8" id="KW-0812">Transmembrane</keyword>
<evidence type="ECO:0000256" key="6">
    <source>
        <dbReference type="ARBA" id="ARBA00023006"/>
    </source>
</evidence>
<feature type="transmembrane region" description="Helical" evidence="8">
    <location>
        <begin position="476"/>
        <end position="493"/>
    </location>
</feature>
<keyword evidence="8" id="KW-0029">Amino-acid transport</keyword>
<dbReference type="InterPro" id="IPR024671">
    <property type="entry name" value="Atg22-like"/>
</dbReference>
<evidence type="ECO:0000256" key="1">
    <source>
        <dbReference type="ARBA" id="ARBA00004128"/>
    </source>
</evidence>
<feature type="transmembrane region" description="Helical" evidence="8">
    <location>
        <begin position="151"/>
        <end position="170"/>
    </location>
</feature>
<reference evidence="10 11" key="1">
    <citation type="submission" date="2018-11" db="EMBL/GenBank/DDBJ databases">
        <title>Genome sequence of Saitozyma podzolica DSM 27192.</title>
        <authorList>
            <person name="Aliyu H."/>
            <person name="Gorte O."/>
            <person name="Ochsenreither K."/>
        </authorList>
    </citation>
    <scope>NUCLEOTIDE SEQUENCE [LARGE SCALE GENOMIC DNA]</scope>
    <source>
        <strain evidence="10 11">DSM 27192</strain>
    </source>
</reference>
<feature type="compositionally biased region" description="Low complexity" evidence="9">
    <location>
        <begin position="12"/>
        <end position="23"/>
    </location>
</feature>
<comment type="caution">
    <text evidence="10">The sequence shown here is derived from an EMBL/GenBank/DDBJ whole genome shotgun (WGS) entry which is preliminary data.</text>
</comment>
<dbReference type="InterPro" id="IPR036259">
    <property type="entry name" value="MFS_trans_sf"/>
</dbReference>
<dbReference type="EMBL" id="RSCD01000006">
    <property type="protein sequence ID" value="RSH92532.1"/>
    <property type="molecule type" value="Genomic_DNA"/>
</dbReference>
<organism evidence="10 11">
    <name type="scientific">Saitozyma podzolica</name>
    <dbReference type="NCBI Taxonomy" id="1890683"/>
    <lineage>
        <taxon>Eukaryota</taxon>
        <taxon>Fungi</taxon>
        <taxon>Dikarya</taxon>
        <taxon>Basidiomycota</taxon>
        <taxon>Agaricomycotina</taxon>
        <taxon>Tremellomycetes</taxon>
        <taxon>Tremellales</taxon>
        <taxon>Trimorphomycetaceae</taxon>
        <taxon>Saitozyma</taxon>
    </lineage>
</organism>
<name>A0A427YN25_9TREE</name>
<feature type="transmembrane region" description="Helical" evidence="8">
    <location>
        <begin position="182"/>
        <end position="205"/>
    </location>
</feature>
<feature type="transmembrane region" description="Helical" evidence="8">
    <location>
        <begin position="120"/>
        <end position="139"/>
    </location>
</feature>
<keyword evidence="7 8" id="KW-0472">Membrane</keyword>
<evidence type="ECO:0000256" key="7">
    <source>
        <dbReference type="ARBA" id="ARBA00023136"/>
    </source>
</evidence>
<feature type="transmembrane region" description="Helical" evidence="8">
    <location>
        <begin position="225"/>
        <end position="242"/>
    </location>
</feature>
<evidence type="ECO:0000256" key="8">
    <source>
        <dbReference type="RuleBase" id="RU363073"/>
    </source>
</evidence>
<evidence type="ECO:0000256" key="9">
    <source>
        <dbReference type="SAM" id="MobiDB-lite"/>
    </source>
</evidence>
<evidence type="ECO:0000256" key="4">
    <source>
        <dbReference type="ARBA" id="ARBA00022692"/>
    </source>
</evidence>
<evidence type="ECO:0000256" key="2">
    <source>
        <dbReference type="ARBA" id="ARBA00006978"/>
    </source>
</evidence>
<dbReference type="SUPFAM" id="SSF103473">
    <property type="entry name" value="MFS general substrate transporter"/>
    <property type="match status" value="1"/>
</dbReference>
<keyword evidence="3 8" id="KW-0813">Transport</keyword>
<comment type="subcellular location">
    <subcellularLocation>
        <location evidence="1 8">Vacuole membrane</location>
        <topology evidence="1 8">Multi-pass membrane protein</topology>
    </subcellularLocation>
</comment>
<dbReference type="PANTHER" id="PTHR23519:SF5">
    <property type="entry name" value="AUTOPHAGY-RELATED PROTEIN"/>
    <property type="match status" value="1"/>
</dbReference>
<keyword evidence="8" id="KW-0926">Vacuole</keyword>
<feature type="compositionally biased region" description="Polar residues" evidence="9">
    <location>
        <begin position="1"/>
        <end position="10"/>
    </location>
</feature>
<dbReference type="GO" id="GO:0006865">
    <property type="term" value="P:amino acid transport"/>
    <property type="evidence" value="ECO:0007669"/>
    <property type="project" value="UniProtKB-KW"/>
</dbReference>
<sequence>MSVSPDQSGITVPVAVDKPPVADSKGDVEHVEVTHPPPVPGNAHDTVGLAVLEQKSIIPTTGKRIPTSKLEYWTYCIFYFSVNGAGIGSDGGALRQSLTNQAFPDGIVHWAGRDMPLNSMLLDLTGILFAAQLVILLGIGPYADYGDWRPWLMIIFQSISYICQFAMCGIKSADQWQAAQALYVIGSLAQNVVTAFYAAAFPQLVRDLPKMIQSEEDVANAVKTYVVTFYAIAVGISAAIGFDTTAKLNYSYRVLLGYFGAITMLTTVPFFIVNKHRPGQKLPDGTKWWLAGPKQVYQAAKRAWYLRQCMLYLVAYFMLQETFGTYFNTTGILQNEVINYSPLKLNALSLMSDLAGGSGTVWILFLQHKFRFSVKKGVFYGGCMTLIPSLWGLIGCYTQKIGFHNAWEFWLASAWNFQTAAWGSYNVTMISEVVPAPKAYMFFALFNTVGKTSGFIGPLISSAIINRAGGNTNYSYWFLFSMGAVGCIVLFFVDTDKAKIDNAQFLEEEAAELYSQQTERTNTRLERQWVNPAVTWAGALDWTGGNNLSYATNGLCKRYNYFLEVAFDGGIVLSGIIQTVVFASTNNDGDGITICWWGVEVPTAGVDYQAYNQNATLLPIPPQGYFDLSTEEDLMSF</sequence>
<feature type="transmembrane region" description="Helical" evidence="8">
    <location>
        <begin position="254"/>
        <end position="273"/>
    </location>
</feature>
<feature type="region of interest" description="Disordered" evidence="9">
    <location>
        <begin position="1"/>
        <end position="24"/>
    </location>
</feature>
<dbReference type="STRING" id="1890683.A0A427YN25"/>
<protein>
    <recommendedName>
        <fullName evidence="8">Autophagy-related protein</fullName>
    </recommendedName>
</protein>
<comment type="function">
    <text evidence="8">Vacuolar effluxer which mediate the efflux of amino acids resulting from autophagic degradation. The release of autophagic amino acids allows the maintenance of protein synthesis and viability during nitrogen starvation.</text>
</comment>
<feature type="transmembrane region" description="Helical" evidence="8">
    <location>
        <begin position="378"/>
        <end position="397"/>
    </location>
</feature>
<dbReference type="Gene3D" id="1.20.1250.20">
    <property type="entry name" value="MFS general substrate transporter like domains"/>
    <property type="match status" value="1"/>
</dbReference>
<feature type="transmembrane region" description="Helical" evidence="8">
    <location>
        <begin position="439"/>
        <end position="464"/>
    </location>
</feature>
<comment type="similarity">
    <text evidence="2 8">Belongs to the ATG22 family.</text>
</comment>
<evidence type="ECO:0000256" key="5">
    <source>
        <dbReference type="ARBA" id="ARBA00022989"/>
    </source>
</evidence>
<dbReference type="InterPro" id="IPR050495">
    <property type="entry name" value="ATG22/LtaA_families"/>
</dbReference>
<proteinExistence type="inferred from homology"/>
<accession>A0A427YN25</accession>
<gene>
    <name evidence="10" type="ORF">EHS25_008948</name>
</gene>
<evidence type="ECO:0000313" key="11">
    <source>
        <dbReference type="Proteomes" id="UP000279259"/>
    </source>
</evidence>
<dbReference type="PANTHER" id="PTHR23519">
    <property type="entry name" value="AUTOPHAGY-RELATED PROTEIN 22"/>
    <property type="match status" value="1"/>
</dbReference>
<dbReference type="GO" id="GO:0005774">
    <property type="term" value="C:vacuolar membrane"/>
    <property type="evidence" value="ECO:0007669"/>
    <property type="project" value="UniProtKB-SubCell"/>
</dbReference>
<keyword evidence="11" id="KW-1185">Reference proteome</keyword>
<dbReference type="GO" id="GO:0006914">
    <property type="term" value="P:autophagy"/>
    <property type="evidence" value="ECO:0007669"/>
    <property type="project" value="UniProtKB-KW"/>
</dbReference>
<evidence type="ECO:0000313" key="10">
    <source>
        <dbReference type="EMBL" id="RSH92532.1"/>
    </source>
</evidence>